<evidence type="ECO:0000256" key="10">
    <source>
        <dbReference type="ARBA" id="ARBA00023049"/>
    </source>
</evidence>
<name>A0A1H0NVR5_9MICO</name>
<evidence type="ECO:0000256" key="3">
    <source>
        <dbReference type="ARBA" id="ARBA00007931"/>
    </source>
</evidence>
<evidence type="ECO:0000256" key="8">
    <source>
        <dbReference type="ARBA" id="ARBA00022833"/>
    </source>
</evidence>
<protein>
    <submittedName>
        <fullName evidence="14">Zn-dependent protease (Includes SpoIVFB)</fullName>
    </submittedName>
</protein>
<comment type="similarity">
    <text evidence="3">Belongs to the peptidase M50B family.</text>
</comment>
<keyword evidence="11 12" id="KW-0472">Membrane</keyword>
<dbReference type="RefSeq" id="WP_091782459.1">
    <property type="nucleotide sequence ID" value="NZ_LT629711.1"/>
</dbReference>
<dbReference type="OrthoDB" id="9781963at2"/>
<evidence type="ECO:0000256" key="11">
    <source>
        <dbReference type="ARBA" id="ARBA00023136"/>
    </source>
</evidence>
<comment type="subcellular location">
    <subcellularLocation>
        <location evidence="2">Membrane</location>
        <topology evidence="2">Multi-pass membrane protein</topology>
    </subcellularLocation>
</comment>
<dbReference type="InterPro" id="IPR008915">
    <property type="entry name" value="Peptidase_M50"/>
</dbReference>
<keyword evidence="8" id="KW-0862">Zinc</keyword>
<dbReference type="EMBL" id="LT629711">
    <property type="protein sequence ID" value="SDO96781.1"/>
    <property type="molecule type" value="Genomic_DNA"/>
</dbReference>
<feature type="transmembrane region" description="Helical" evidence="12">
    <location>
        <begin position="113"/>
        <end position="135"/>
    </location>
</feature>
<dbReference type="GO" id="GO:0046872">
    <property type="term" value="F:metal ion binding"/>
    <property type="evidence" value="ECO:0007669"/>
    <property type="project" value="UniProtKB-KW"/>
</dbReference>
<keyword evidence="5 12" id="KW-0812">Transmembrane</keyword>
<feature type="domain" description="Peptidase M50" evidence="13">
    <location>
        <begin position="64"/>
        <end position="138"/>
    </location>
</feature>
<evidence type="ECO:0000256" key="12">
    <source>
        <dbReference type="SAM" id="Phobius"/>
    </source>
</evidence>
<dbReference type="Pfam" id="PF02163">
    <property type="entry name" value="Peptidase_M50"/>
    <property type="match status" value="2"/>
</dbReference>
<dbReference type="PANTHER" id="PTHR39188:SF3">
    <property type="entry name" value="STAGE IV SPORULATION PROTEIN FB"/>
    <property type="match status" value="1"/>
</dbReference>
<evidence type="ECO:0000313" key="14">
    <source>
        <dbReference type="EMBL" id="SDO96781.1"/>
    </source>
</evidence>
<evidence type="ECO:0000256" key="5">
    <source>
        <dbReference type="ARBA" id="ARBA00022692"/>
    </source>
</evidence>
<dbReference type="STRING" id="443156.SAMN04489867_1056"/>
<accession>A0A1H0NVR5</accession>
<keyword evidence="10" id="KW-0482">Metalloprotease</keyword>
<feature type="domain" description="Peptidase M50" evidence="13">
    <location>
        <begin position="144"/>
        <end position="191"/>
    </location>
</feature>
<evidence type="ECO:0000256" key="6">
    <source>
        <dbReference type="ARBA" id="ARBA00022723"/>
    </source>
</evidence>
<evidence type="ECO:0000256" key="2">
    <source>
        <dbReference type="ARBA" id="ARBA00004141"/>
    </source>
</evidence>
<keyword evidence="7" id="KW-0378">Hydrolase</keyword>
<dbReference type="AlphaFoldDB" id="A0A1H0NVR5"/>
<proteinExistence type="inferred from homology"/>
<feature type="transmembrane region" description="Helical" evidence="12">
    <location>
        <begin position="147"/>
        <end position="168"/>
    </location>
</feature>
<dbReference type="GO" id="GO:0016020">
    <property type="term" value="C:membrane"/>
    <property type="evidence" value="ECO:0007669"/>
    <property type="project" value="UniProtKB-SubCell"/>
</dbReference>
<keyword evidence="15" id="KW-1185">Reference proteome</keyword>
<evidence type="ECO:0000256" key="4">
    <source>
        <dbReference type="ARBA" id="ARBA00022670"/>
    </source>
</evidence>
<dbReference type="GO" id="GO:0008237">
    <property type="term" value="F:metallopeptidase activity"/>
    <property type="evidence" value="ECO:0007669"/>
    <property type="project" value="UniProtKB-KW"/>
</dbReference>
<feature type="transmembrane region" description="Helical" evidence="12">
    <location>
        <begin position="218"/>
        <end position="236"/>
    </location>
</feature>
<reference evidence="15" key="1">
    <citation type="submission" date="2016-10" db="EMBL/GenBank/DDBJ databases">
        <authorList>
            <person name="Varghese N."/>
            <person name="Submissions S."/>
        </authorList>
    </citation>
    <scope>NUCLEOTIDE SEQUENCE [LARGE SCALE GENOMIC DNA]</scope>
    <source>
        <strain evidence="15">DSM 22329</strain>
    </source>
</reference>
<evidence type="ECO:0000313" key="15">
    <source>
        <dbReference type="Proteomes" id="UP000199077"/>
    </source>
</evidence>
<sequence length="368" mass="38301">MSTRAPEQDPAESGHGVRIARIAGVPVYLAPSWFLIAGVIIAIVATPYFPDRVGTGIAIGAIQALLLLFSVLVHEAAHAMTALLFHMPVIRIVANLWGGHTSFEAVRSTPGRIAAISAAGPAANALLAVVAWLLLLGASGDRTSAVLTGLVIINGSLAVLNVLPGMPLDGGQIVESLVWKATGDRNKGSIVAGWAGRVLTVLLVVWFFVRPLAQGERIGFGSIWVLVIGSVLWSGATASIRRGRALSSVGRLRIADVAEPVVVLPPQTSLGEAAAHPDLVLTTDERGQPVLLLLEGAAHSGLDPATPLISVVTRLPDECLVPAEPDDSLERVLATMGSLGTGLVVLTRDGHPWALTSGDRIEAAFGRN</sequence>
<evidence type="ECO:0000256" key="7">
    <source>
        <dbReference type="ARBA" id="ARBA00022801"/>
    </source>
</evidence>
<evidence type="ECO:0000256" key="9">
    <source>
        <dbReference type="ARBA" id="ARBA00022989"/>
    </source>
</evidence>
<dbReference type="GO" id="GO:0006508">
    <property type="term" value="P:proteolysis"/>
    <property type="evidence" value="ECO:0007669"/>
    <property type="project" value="UniProtKB-KW"/>
</dbReference>
<keyword evidence="4 14" id="KW-0645">Protease</keyword>
<comment type="cofactor">
    <cofactor evidence="1">
        <name>Zn(2+)</name>
        <dbReference type="ChEBI" id="CHEBI:29105"/>
    </cofactor>
</comment>
<feature type="transmembrane region" description="Helical" evidence="12">
    <location>
        <begin position="188"/>
        <end position="209"/>
    </location>
</feature>
<dbReference type="Proteomes" id="UP000199077">
    <property type="component" value="Chromosome I"/>
</dbReference>
<organism evidence="14 15">
    <name type="scientific">Pedococcus dokdonensis</name>
    <dbReference type="NCBI Taxonomy" id="443156"/>
    <lineage>
        <taxon>Bacteria</taxon>
        <taxon>Bacillati</taxon>
        <taxon>Actinomycetota</taxon>
        <taxon>Actinomycetes</taxon>
        <taxon>Micrococcales</taxon>
        <taxon>Intrasporangiaceae</taxon>
        <taxon>Pedococcus</taxon>
    </lineage>
</organism>
<feature type="transmembrane region" description="Helical" evidence="12">
    <location>
        <begin position="80"/>
        <end position="98"/>
    </location>
</feature>
<gene>
    <name evidence="14" type="ORF">SAMN04489867_1056</name>
</gene>
<dbReference type="PANTHER" id="PTHR39188">
    <property type="entry name" value="MEMBRANE-ASSOCIATED ZINC METALLOPROTEASE M50B"/>
    <property type="match status" value="1"/>
</dbReference>
<keyword evidence="6" id="KW-0479">Metal-binding</keyword>
<evidence type="ECO:0000256" key="1">
    <source>
        <dbReference type="ARBA" id="ARBA00001947"/>
    </source>
</evidence>
<keyword evidence="9 12" id="KW-1133">Transmembrane helix</keyword>
<feature type="transmembrane region" description="Helical" evidence="12">
    <location>
        <begin position="27"/>
        <end position="49"/>
    </location>
</feature>
<feature type="transmembrane region" description="Helical" evidence="12">
    <location>
        <begin position="55"/>
        <end position="73"/>
    </location>
</feature>
<evidence type="ECO:0000259" key="13">
    <source>
        <dbReference type="Pfam" id="PF02163"/>
    </source>
</evidence>